<dbReference type="KEGG" id="btab:109036746"/>
<organism evidence="11 12">
    <name type="scientific">Bemisia tabaci</name>
    <name type="common">Sweetpotato whitefly</name>
    <name type="synonym">Aleurodes tabaci</name>
    <dbReference type="NCBI Taxonomy" id="7038"/>
    <lineage>
        <taxon>Eukaryota</taxon>
        <taxon>Metazoa</taxon>
        <taxon>Ecdysozoa</taxon>
        <taxon>Arthropoda</taxon>
        <taxon>Hexapoda</taxon>
        <taxon>Insecta</taxon>
        <taxon>Pterygota</taxon>
        <taxon>Neoptera</taxon>
        <taxon>Paraneoptera</taxon>
        <taxon>Hemiptera</taxon>
        <taxon>Sternorrhyncha</taxon>
        <taxon>Aleyrodoidea</taxon>
        <taxon>Aleyrodidae</taxon>
        <taxon>Aleyrodinae</taxon>
        <taxon>Bemisia</taxon>
    </lineage>
</organism>
<evidence type="ECO:0000313" key="11">
    <source>
        <dbReference type="EMBL" id="CAH0392692.1"/>
    </source>
</evidence>
<gene>
    <name evidence="11" type="ORF">BEMITA_LOCUS11174</name>
</gene>
<comment type="subcellular location">
    <subcellularLocation>
        <location evidence="1">Nucleus</location>
    </subcellularLocation>
</comment>
<evidence type="ECO:0000256" key="2">
    <source>
        <dbReference type="ARBA" id="ARBA00009823"/>
    </source>
</evidence>
<comment type="similarity">
    <text evidence="2">Belongs to the RNase H2 subunit B family.</text>
</comment>
<keyword evidence="12" id="KW-1185">Reference proteome</keyword>
<sequence>MLEVCYKENCQVTIKTIVIKEGNIIMSEEELSPGPSTGEMGDDDIESTRTPQEENEVSPGKSTSEKAEGITETNGTSRIFLLHKAGLNFDENLDIIELRHPSTDGPGMFLLSADNTVIQEVQTFSDDLRSWFIDETVKSDGDLFVTTPIDPLFLALSYFVKVGRCMPLDQILTDDEFPQTQRLLDVLKPASLSQIADMKGPESVNAWMLNEEKLLSWLKAKTMRVADVLKLKRTHVGPMAVSNTFVKSKEDTPENYLKYAHGIISEYLPEELSKKLSTALGIPAETDLKRKKPQSDVKENKKPKLEKVESEYFADSVTSSNSDSMNEEKPPPTPKQTISSKDKARAVAAKGSKSISSFFTKKS</sequence>
<dbReference type="EMBL" id="OU963868">
    <property type="protein sequence ID" value="CAH0392692.1"/>
    <property type="molecule type" value="Genomic_DNA"/>
</dbReference>
<reference evidence="11" key="1">
    <citation type="submission" date="2021-12" db="EMBL/GenBank/DDBJ databases">
        <authorList>
            <person name="King R."/>
        </authorList>
    </citation>
    <scope>NUCLEOTIDE SEQUENCE</scope>
</reference>
<dbReference type="Gene3D" id="2.20.25.530">
    <property type="match status" value="1"/>
</dbReference>
<dbReference type="GO" id="GO:0005654">
    <property type="term" value="C:nucleoplasm"/>
    <property type="evidence" value="ECO:0007669"/>
    <property type="project" value="TreeGrafter"/>
</dbReference>
<name>A0A9P0F7A6_BEMTA</name>
<dbReference type="GO" id="GO:0006401">
    <property type="term" value="P:RNA catabolic process"/>
    <property type="evidence" value="ECO:0007669"/>
    <property type="project" value="TreeGrafter"/>
</dbReference>
<dbReference type="Pfam" id="PF09468">
    <property type="entry name" value="RNase_H2-Ydr279"/>
    <property type="match status" value="1"/>
</dbReference>
<evidence type="ECO:0000313" key="12">
    <source>
        <dbReference type="Proteomes" id="UP001152759"/>
    </source>
</evidence>
<accession>A0A9P0F7A6</accession>
<evidence type="ECO:0000256" key="3">
    <source>
        <dbReference type="ARBA" id="ARBA00011277"/>
    </source>
</evidence>
<dbReference type="PANTHER" id="PTHR13383:SF11">
    <property type="entry name" value="RIBONUCLEASE H2 SUBUNIT B"/>
    <property type="match status" value="1"/>
</dbReference>
<dbReference type="GO" id="GO:0032299">
    <property type="term" value="C:ribonuclease H2 complex"/>
    <property type="evidence" value="ECO:0007669"/>
    <property type="project" value="InterPro"/>
</dbReference>
<evidence type="ECO:0000256" key="1">
    <source>
        <dbReference type="ARBA" id="ARBA00004123"/>
    </source>
</evidence>
<dbReference type="Gene3D" id="1.10.20.120">
    <property type="match status" value="1"/>
</dbReference>
<feature type="region of interest" description="Disordered" evidence="8">
    <location>
        <begin position="287"/>
        <end position="363"/>
    </location>
</feature>
<feature type="compositionally biased region" description="Basic and acidic residues" evidence="8">
    <location>
        <begin position="293"/>
        <end position="310"/>
    </location>
</feature>
<evidence type="ECO:0000256" key="8">
    <source>
        <dbReference type="SAM" id="MobiDB-lite"/>
    </source>
</evidence>
<evidence type="ECO:0000259" key="9">
    <source>
        <dbReference type="Pfam" id="PF09468"/>
    </source>
</evidence>
<evidence type="ECO:0000256" key="4">
    <source>
        <dbReference type="ARBA" id="ARBA00019062"/>
    </source>
</evidence>
<dbReference type="Pfam" id="PF17745">
    <property type="entry name" value="Ydr279_N"/>
    <property type="match status" value="1"/>
</dbReference>
<feature type="compositionally biased region" description="Low complexity" evidence="8">
    <location>
        <begin position="350"/>
        <end position="363"/>
    </location>
</feature>
<dbReference type="InterPro" id="IPR041195">
    <property type="entry name" value="Rnh202_N"/>
</dbReference>
<protein>
    <recommendedName>
        <fullName evidence="4">Ribonuclease H2 subunit B</fullName>
    </recommendedName>
    <alternativeName>
        <fullName evidence="7">Ribonuclease HI subunit B</fullName>
    </alternativeName>
</protein>
<dbReference type="AlphaFoldDB" id="A0A9P0F7A6"/>
<dbReference type="InterPro" id="IPR040456">
    <property type="entry name" value="RNase_H2_suB"/>
</dbReference>
<comment type="subunit">
    <text evidence="3">The RNase H2 complex is a heterotrimer composed of the catalytic subunit RNASEH2A and the non-catalytic subunits RNASEH2B and RNASEH2C.</text>
</comment>
<dbReference type="FunFam" id="1.10.20.120:FF:000002">
    <property type="entry name" value="Ribonuclease H2 subunit B"/>
    <property type="match status" value="1"/>
</dbReference>
<dbReference type="Proteomes" id="UP001152759">
    <property type="component" value="Chromosome 7"/>
</dbReference>
<feature type="domain" description="Rnh202 triple barrel" evidence="10">
    <location>
        <begin position="90"/>
        <end position="150"/>
    </location>
</feature>
<evidence type="ECO:0000256" key="5">
    <source>
        <dbReference type="ARBA" id="ARBA00023242"/>
    </source>
</evidence>
<feature type="region of interest" description="Disordered" evidence="8">
    <location>
        <begin position="28"/>
        <end position="70"/>
    </location>
</feature>
<evidence type="ECO:0000256" key="7">
    <source>
        <dbReference type="ARBA" id="ARBA00033464"/>
    </source>
</evidence>
<feature type="domain" description="Ribonuclease H2 subunit B wHTH" evidence="9">
    <location>
        <begin position="153"/>
        <end position="276"/>
    </location>
</feature>
<keyword evidence="5" id="KW-0539">Nucleus</keyword>
<proteinExistence type="inferred from homology"/>
<dbReference type="InterPro" id="IPR019024">
    <property type="entry name" value="RNase_H2_suB_wHTH"/>
</dbReference>
<dbReference type="CDD" id="cd09270">
    <property type="entry name" value="RNase_H2-B"/>
    <property type="match status" value="1"/>
</dbReference>
<comment type="function">
    <text evidence="6">Non catalytic subunit of RNase H2, an endonuclease that specifically degrades the RNA of RNA:DNA hybrids. Participates in DNA replication, possibly by mediating the removal of lagging-strand Okazaki fragment RNA primers during DNA replication. Mediates the excision of single ribonucleotides from DNA:RNA duplexes.</text>
</comment>
<evidence type="ECO:0000256" key="6">
    <source>
        <dbReference type="ARBA" id="ARBA00024778"/>
    </source>
</evidence>
<evidence type="ECO:0000259" key="10">
    <source>
        <dbReference type="Pfam" id="PF17745"/>
    </source>
</evidence>
<dbReference type="PANTHER" id="PTHR13383">
    <property type="entry name" value="RIBONUCLEASE H2 SUBUNIT B"/>
    <property type="match status" value="1"/>
</dbReference>